<keyword evidence="3" id="KW-1185">Reference proteome</keyword>
<dbReference type="EMBL" id="BAABFL010000477">
    <property type="protein sequence ID" value="GAA4652574.1"/>
    <property type="molecule type" value="Genomic_DNA"/>
</dbReference>
<gene>
    <name evidence="2" type="ORF">GCM10023116_48580</name>
</gene>
<name>A0ABP8VB08_9GAMM</name>
<organism evidence="2 3">
    <name type="scientific">Kistimonas scapharcae</name>
    <dbReference type="NCBI Taxonomy" id="1036133"/>
    <lineage>
        <taxon>Bacteria</taxon>
        <taxon>Pseudomonadati</taxon>
        <taxon>Pseudomonadota</taxon>
        <taxon>Gammaproteobacteria</taxon>
        <taxon>Oceanospirillales</taxon>
        <taxon>Endozoicomonadaceae</taxon>
        <taxon>Kistimonas</taxon>
    </lineage>
</organism>
<evidence type="ECO:0000313" key="2">
    <source>
        <dbReference type="EMBL" id="GAA4652574.1"/>
    </source>
</evidence>
<dbReference type="Proteomes" id="UP001500604">
    <property type="component" value="Unassembled WGS sequence"/>
</dbReference>
<keyword evidence="1" id="KW-0732">Signal</keyword>
<proteinExistence type="predicted"/>
<sequence length="135" mass="14728">MKSLTRLLPLLAVTGIIAGCNTPNSASQTAAESASQPIPETVEPMDETARVLADAVRDGTLNLDSNNLPAGTDVVIRSGEKKEIQEFRINGFLYAIKVTPKVGKPYFLVAVDSQGNFIRADQPQMLIPSWRIMEW</sequence>
<comment type="caution">
    <text evidence="2">The sequence shown here is derived from an EMBL/GenBank/DDBJ whole genome shotgun (WGS) entry which is preliminary data.</text>
</comment>
<evidence type="ECO:0000256" key="1">
    <source>
        <dbReference type="SAM" id="SignalP"/>
    </source>
</evidence>
<evidence type="ECO:0000313" key="3">
    <source>
        <dbReference type="Proteomes" id="UP001500604"/>
    </source>
</evidence>
<reference evidence="3" key="1">
    <citation type="journal article" date="2019" name="Int. J. Syst. Evol. Microbiol.">
        <title>The Global Catalogue of Microorganisms (GCM) 10K type strain sequencing project: providing services to taxonomists for standard genome sequencing and annotation.</title>
        <authorList>
            <consortium name="The Broad Institute Genomics Platform"/>
            <consortium name="The Broad Institute Genome Sequencing Center for Infectious Disease"/>
            <person name="Wu L."/>
            <person name="Ma J."/>
        </authorList>
    </citation>
    <scope>NUCLEOTIDE SEQUENCE [LARGE SCALE GENOMIC DNA]</scope>
    <source>
        <strain evidence="3">JCM 17805</strain>
    </source>
</reference>
<dbReference type="Pfam" id="PF11191">
    <property type="entry name" value="DUF2782"/>
    <property type="match status" value="1"/>
</dbReference>
<evidence type="ECO:0008006" key="4">
    <source>
        <dbReference type="Google" id="ProtNLM"/>
    </source>
</evidence>
<protein>
    <recommendedName>
        <fullName evidence="4">DUF2782 domain-containing protein</fullName>
    </recommendedName>
</protein>
<accession>A0ABP8VB08</accession>
<dbReference type="PROSITE" id="PS51257">
    <property type="entry name" value="PROKAR_LIPOPROTEIN"/>
    <property type="match status" value="1"/>
</dbReference>
<dbReference type="InterPro" id="IPR021357">
    <property type="entry name" value="DUF2782"/>
</dbReference>
<feature type="chain" id="PRO_5045237526" description="DUF2782 domain-containing protein" evidence="1">
    <location>
        <begin position="27"/>
        <end position="135"/>
    </location>
</feature>
<dbReference type="RefSeq" id="WP_345199166.1">
    <property type="nucleotide sequence ID" value="NZ_BAABFL010000477.1"/>
</dbReference>
<dbReference type="Gene3D" id="2.20.130.30">
    <property type="entry name" value="Protein of unknown function DUF2782"/>
    <property type="match status" value="1"/>
</dbReference>
<feature type="signal peptide" evidence="1">
    <location>
        <begin position="1"/>
        <end position="26"/>
    </location>
</feature>